<dbReference type="InterPro" id="IPR042266">
    <property type="entry name" value="PPPDE_sf"/>
</dbReference>
<evidence type="ECO:0000313" key="8">
    <source>
        <dbReference type="Proteomes" id="UP000308199"/>
    </source>
</evidence>
<accession>A0A4S4LIP6</accession>
<dbReference type="InterPro" id="IPR011989">
    <property type="entry name" value="ARM-like"/>
</dbReference>
<feature type="domain" description="PUL" evidence="5">
    <location>
        <begin position="320"/>
        <end position="627"/>
    </location>
</feature>
<dbReference type="Gene3D" id="1.25.10.10">
    <property type="entry name" value="Leucine-rich Repeat Variant"/>
    <property type="match status" value="1"/>
</dbReference>
<feature type="domain" description="PPPDE" evidence="6">
    <location>
        <begin position="3"/>
        <end position="143"/>
    </location>
</feature>
<dbReference type="OrthoDB" id="21221at2759"/>
<dbReference type="PROSITE" id="PS51858">
    <property type="entry name" value="PPPDE"/>
    <property type="match status" value="1"/>
</dbReference>
<reference evidence="7 8" key="1">
    <citation type="submission" date="2019-02" db="EMBL/GenBank/DDBJ databases">
        <title>Genome sequencing of the rare red list fungi Phellinidium pouzarii.</title>
        <authorList>
            <person name="Buettner E."/>
            <person name="Kellner H."/>
        </authorList>
    </citation>
    <scope>NUCLEOTIDE SEQUENCE [LARGE SCALE GENOMIC DNA]</scope>
    <source>
        <strain evidence="7 8">DSM 108285</strain>
    </source>
</reference>
<dbReference type="InterPro" id="IPR013766">
    <property type="entry name" value="Thioredoxin_domain"/>
</dbReference>
<evidence type="ECO:0008006" key="9">
    <source>
        <dbReference type="Google" id="ProtNLM"/>
    </source>
</evidence>
<dbReference type="CDD" id="cd02947">
    <property type="entry name" value="TRX_family"/>
    <property type="match status" value="1"/>
</dbReference>
<feature type="domain" description="Thioredoxin" evidence="4">
    <location>
        <begin position="188"/>
        <end position="319"/>
    </location>
</feature>
<keyword evidence="2" id="KW-0645">Protease</keyword>
<dbReference type="PANTHER" id="PTHR12378">
    <property type="entry name" value="DESUMOYLATING ISOPEPTIDASE"/>
    <property type="match status" value="1"/>
</dbReference>
<dbReference type="SMART" id="SM01179">
    <property type="entry name" value="DUF862"/>
    <property type="match status" value="1"/>
</dbReference>
<dbReference type="Pfam" id="PF08324">
    <property type="entry name" value="PUL"/>
    <property type="match status" value="1"/>
</dbReference>
<sequence>MSFPVKLYVYDLSNGLAKQLSLQLTGKQIDGIWHTSVVVFGKEVFYGQGVDTTLPGRSHHGEPLQVVDMGETAIDEDTFNDYLQEMSAVYTADKYHLLDFNCNSFTNDCIGFLTGGSIPSWIKDLPSDFLSTPFGAALRPTIDSMYRRPTPGVAPSQPYNQPLAASLLQSVAAQAAGPSAETRGYLPTPATTPIPPSHAVTSQPAAASVAAPLQICSNLQHFRGVLSSHRAVAAFFTSRTCAPCKIVEPVFESLASDKAAKGVAFVKIDLSGQLGSDVASAYDVRATPTFLFFLDGQKVHELKGANAMELRTQVDLLIFQAFPHAAPTTILQEPDKARIRKILSVSTFPLLKTRFDAKVKATTPFTNMTKTCEDWAETTSILVKALPATQLFPLIDIWRLGLLDNSISTWCASASVAPSLLNATNANPVLLLLEYAASSISLPKPTLLTTLRLLSNVFDNSTLARIIINPITSSSAQPPRQLLTALLILSLLHDDASVRTAAASLAFNVAVHFERPRVEALRTGRRGEDIPGEESGEGDWEVEMVSAIIEALRTETANEDVVHRLTASLAFFLHLSPFCETQFKPLLEVLQVRDVLIAKLSGGPEGCGVKGVIKEEVRAVVKEVAEKLCS</sequence>
<dbReference type="PANTHER" id="PTHR12378:SF7">
    <property type="entry name" value="DESUMOYLATING ISOPEPTIDASE 1"/>
    <property type="match status" value="1"/>
</dbReference>
<dbReference type="Proteomes" id="UP000308199">
    <property type="component" value="Unassembled WGS sequence"/>
</dbReference>
<dbReference type="Gene3D" id="3.40.30.10">
    <property type="entry name" value="Glutaredoxin"/>
    <property type="match status" value="1"/>
</dbReference>
<dbReference type="InterPro" id="IPR008580">
    <property type="entry name" value="PPPDE_dom"/>
</dbReference>
<proteinExistence type="inferred from homology"/>
<evidence type="ECO:0000259" key="6">
    <source>
        <dbReference type="PROSITE" id="PS51858"/>
    </source>
</evidence>
<dbReference type="EMBL" id="SGPK01000010">
    <property type="protein sequence ID" value="THH11667.1"/>
    <property type="molecule type" value="Genomic_DNA"/>
</dbReference>
<keyword evidence="3" id="KW-0378">Hydrolase</keyword>
<dbReference type="InterPro" id="IPR013535">
    <property type="entry name" value="PUL_dom"/>
</dbReference>
<dbReference type="InterPro" id="IPR036249">
    <property type="entry name" value="Thioredoxin-like_sf"/>
</dbReference>
<dbReference type="Pfam" id="PF00085">
    <property type="entry name" value="Thioredoxin"/>
    <property type="match status" value="1"/>
</dbReference>
<dbReference type="GO" id="GO:0006508">
    <property type="term" value="P:proteolysis"/>
    <property type="evidence" value="ECO:0007669"/>
    <property type="project" value="UniProtKB-KW"/>
</dbReference>
<organism evidence="7 8">
    <name type="scientific">Phellinidium pouzarii</name>
    <dbReference type="NCBI Taxonomy" id="167371"/>
    <lineage>
        <taxon>Eukaryota</taxon>
        <taxon>Fungi</taxon>
        <taxon>Dikarya</taxon>
        <taxon>Basidiomycota</taxon>
        <taxon>Agaricomycotina</taxon>
        <taxon>Agaricomycetes</taxon>
        <taxon>Hymenochaetales</taxon>
        <taxon>Hymenochaetaceae</taxon>
        <taxon>Phellinidium</taxon>
    </lineage>
</organism>
<comment type="similarity">
    <text evidence="1">Belongs to the DeSI family.</text>
</comment>
<name>A0A4S4LIP6_9AGAM</name>
<keyword evidence="8" id="KW-1185">Reference proteome</keyword>
<evidence type="ECO:0000313" key="7">
    <source>
        <dbReference type="EMBL" id="THH11667.1"/>
    </source>
</evidence>
<evidence type="ECO:0000259" key="5">
    <source>
        <dbReference type="PROSITE" id="PS51396"/>
    </source>
</evidence>
<dbReference type="GO" id="GO:0008233">
    <property type="term" value="F:peptidase activity"/>
    <property type="evidence" value="ECO:0007669"/>
    <property type="project" value="UniProtKB-KW"/>
</dbReference>
<dbReference type="PROSITE" id="PS51396">
    <property type="entry name" value="PUL"/>
    <property type="match status" value="1"/>
</dbReference>
<dbReference type="SUPFAM" id="SSF52833">
    <property type="entry name" value="Thioredoxin-like"/>
    <property type="match status" value="1"/>
</dbReference>
<evidence type="ECO:0000259" key="4">
    <source>
        <dbReference type="PROSITE" id="PS51352"/>
    </source>
</evidence>
<dbReference type="AlphaFoldDB" id="A0A4S4LIP6"/>
<dbReference type="GO" id="GO:0070646">
    <property type="term" value="P:protein modification by small protein removal"/>
    <property type="evidence" value="ECO:0007669"/>
    <property type="project" value="TreeGrafter"/>
</dbReference>
<dbReference type="PROSITE" id="PS51352">
    <property type="entry name" value="THIOREDOXIN_2"/>
    <property type="match status" value="1"/>
</dbReference>
<comment type="caution">
    <text evidence="7">The sequence shown here is derived from an EMBL/GenBank/DDBJ whole genome shotgun (WGS) entry which is preliminary data.</text>
</comment>
<gene>
    <name evidence="7" type="ORF">EW145_g508</name>
</gene>
<dbReference type="Pfam" id="PF05903">
    <property type="entry name" value="Peptidase_C97"/>
    <property type="match status" value="1"/>
</dbReference>
<evidence type="ECO:0000256" key="3">
    <source>
        <dbReference type="ARBA" id="ARBA00022801"/>
    </source>
</evidence>
<evidence type="ECO:0000256" key="1">
    <source>
        <dbReference type="ARBA" id="ARBA00008140"/>
    </source>
</evidence>
<dbReference type="Gene3D" id="3.90.1720.30">
    <property type="entry name" value="PPPDE domains"/>
    <property type="match status" value="1"/>
</dbReference>
<evidence type="ECO:0000256" key="2">
    <source>
        <dbReference type="ARBA" id="ARBA00022670"/>
    </source>
</evidence>
<protein>
    <recommendedName>
        <fullName evidence="9">PPPDE domain-containing protein</fullName>
    </recommendedName>
</protein>